<proteinExistence type="predicted"/>
<dbReference type="HOGENOM" id="CLU_014245_0_0_1"/>
<evidence type="ECO:0000256" key="5">
    <source>
        <dbReference type="ARBA" id="ARBA00022833"/>
    </source>
</evidence>
<dbReference type="InterPro" id="IPR013087">
    <property type="entry name" value="Znf_C2H2_type"/>
</dbReference>
<feature type="region of interest" description="Disordered" evidence="8">
    <location>
        <begin position="421"/>
        <end position="465"/>
    </location>
</feature>
<feature type="compositionally biased region" description="Polar residues" evidence="8">
    <location>
        <begin position="423"/>
        <end position="442"/>
    </location>
</feature>
<reference evidence="10 11" key="1">
    <citation type="submission" date="2011-11" db="EMBL/GenBank/DDBJ databases">
        <title>The Genome Sequence of Fusarium oxysporum PHW815.</title>
        <authorList>
            <consortium name="The Broad Institute Genome Sequencing Platform"/>
            <person name="Ma L.-J."/>
            <person name="Gale L.R."/>
            <person name="Schwartz D.C."/>
            <person name="Zhou S."/>
            <person name="Corby-Kistler H."/>
            <person name="Young S.K."/>
            <person name="Zeng Q."/>
            <person name="Gargeya S."/>
            <person name="Fitzgerald M."/>
            <person name="Haas B."/>
            <person name="Abouelleil A."/>
            <person name="Alvarado L."/>
            <person name="Arachchi H.M."/>
            <person name="Berlin A."/>
            <person name="Brown A."/>
            <person name="Chapman S.B."/>
            <person name="Chen Z."/>
            <person name="Dunbar C."/>
            <person name="Freedman E."/>
            <person name="Gearin G."/>
            <person name="Goldberg J."/>
            <person name="Griggs A."/>
            <person name="Gujja S."/>
            <person name="Heiman D."/>
            <person name="Howarth C."/>
            <person name="Larson L."/>
            <person name="Lui A."/>
            <person name="MacDonald P.J.P."/>
            <person name="Montmayeur A."/>
            <person name="Murphy C."/>
            <person name="Neiman D."/>
            <person name="Pearson M."/>
            <person name="Priest M."/>
            <person name="Roberts A."/>
            <person name="Saif S."/>
            <person name="Shea T."/>
            <person name="Shenoy N."/>
            <person name="Sisk P."/>
            <person name="Stolte C."/>
            <person name="Sykes S."/>
            <person name="Wortman J."/>
            <person name="Nusbaum C."/>
            <person name="Birren B."/>
        </authorList>
    </citation>
    <scope>NUCLEOTIDE SEQUENCE [LARGE SCALE GENOMIC DNA]</scope>
    <source>
        <strain evidence="10 11">54005</strain>
    </source>
</reference>
<evidence type="ECO:0000256" key="7">
    <source>
        <dbReference type="PROSITE-ProRule" id="PRU00042"/>
    </source>
</evidence>
<keyword evidence="5" id="KW-0862">Zinc</keyword>
<dbReference type="PANTHER" id="PTHR40626:SF12">
    <property type="entry name" value="RFEC"/>
    <property type="match status" value="1"/>
</dbReference>
<evidence type="ECO:0000256" key="3">
    <source>
        <dbReference type="ARBA" id="ARBA00022737"/>
    </source>
</evidence>
<dbReference type="SUPFAM" id="SSF57667">
    <property type="entry name" value="beta-beta-alpha zinc fingers"/>
    <property type="match status" value="1"/>
</dbReference>
<dbReference type="AlphaFoldDB" id="X0BFF5"/>
<dbReference type="Gene3D" id="3.30.160.60">
    <property type="entry name" value="Classic Zinc Finger"/>
    <property type="match status" value="2"/>
</dbReference>
<dbReference type="GO" id="GO:0000978">
    <property type="term" value="F:RNA polymerase II cis-regulatory region sequence-specific DNA binding"/>
    <property type="evidence" value="ECO:0007669"/>
    <property type="project" value="InterPro"/>
</dbReference>
<gene>
    <name evidence="10" type="ORF">FOQG_14647</name>
</gene>
<keyword evidence="11" id="KW-1185">Reference proteome</keyword>
<dbReference type="GO" id="GO:0000981">
    <property type="term" value="F:DNA-binding transcription factor activity, RNA polymerase II-specific"/>
    <property type="evidence" value="ECO:0007669"/>
    <property type="project" value="InterPro"/>
</dbReference>
<protein>
    <recommendedName>
        <fullName evidence="9">C2H2-type domain-containing protein</fullName>
    </recommendedName>
</protein>
<sequence>MDIVQNTAFKEGPATSVIASSTELYKTLHLDIALLSQPSSSFLSPQTVDLDVSSTKAHRNAGDFFRRTILNTTTIVTSFASTKSRMDGPHYPSNGMNTTPSGHTYPSPTAMSPNQLQTVSLFPQTLPPLQPPISAMQNMYGSHPHTPRTPGTPNTPGTASNMPSYQQQTSQPANRPSIYSMAQNRYSYPQAYGTSAMMPQAATAVYRLQPITPTPAGGHGPHVLRPMPLGGIRPQPGVSPAYGPASLMQPTAVMPEGEPPTHVVGSQGRRGILPSAPGRPTAPAAGRRARRTMILVKDAKGKLHCPECTRPYTRRHHLQRHLQTHTGDRPYMCVLCRDTFTRIDTLKRHFKKCSIRRGNPTGASHLSHPQVHIKKNQRQAQKAAGHGHVGDLNHFNRLSNPPADNMVHSSGMTTVSDAMDEMAQNQSQRSQLNSPGSATSRYGTPPDMVGGSIYHYEPTQPSLEP</sequence>
<evidence type="ECO:0000256" key="2">
    <source>
        <dbReference type="ARBA" id="ARBA00022723"/>
    </source>
</evidence>
<evidence type="ECO:0000313" key="10">
    <source>
        <dbReference type="EMBL" id="EXK80875.1"/>
    </source>
</evidence>
<dbReference type="GO" id="GO:0008270">
    <property type="term" value="F:zinc ion binding"/>
    <property type="evidence" value="ECO:0007669"/>
    <property type="project" value="UniProtKB-KW"/>
</dbReference>
<accession>X0BFF5</accession>
<evidence type="ECO:0000256" key="6">
    <source>
        <dbReference type="ARBA" id="ARBA00023242"/>
    </source>
</evidence>
<feature type="domain" description="C2H2-type" evidence="9">
    <location>
        <begin position="331"/>
        <end position="361"/>
    </location>
</feature>
<comment type="subcellular location">
    <subcellularLocation>
        <location evidence="1">Nucleus</location>
    </subcellularLocation>
</comment>
<evidence type="ECO:0000313" key="11">
    <source>
        <dbReference type="Proteomes" id="UP000030663"/>
    </source>
</evidence>
<evidence type="ECO:0000259" key="9">
    <source>
        <dbReference type="PROSITE" id="PS50157"/>
    </source>
</evidence>
<dbReference type="InterPro" id="IPR036236">
    <property type="entry name" value="Znf_C2H2_sf"/>
</dbReference>
<keyword evidence="3" id="KW-0677">Repeat</keyword>
<feature type="region of interest" description="Disordered" evidence="8">
    <location>
        <begin position="138"/>
        <end position="173"/>
    </location>
</feature>
<dbReference type="OrthoDB" id="9439903at2759"/>
<dbReference type="Proteomes" id="UP000030663">
    <property type="component" value="Unassembled WGS sequence"/>
</dbReference>
<feature type="compositionally biased region" description="Low complexity" evidence="8">
    <location>
        <begin position="276"/>
        <end position="286"/>
    </location>
</feature>
<keyword evidence="6" id="KW-0539">Nucleus</keyword>
<feature type="region of interest" description="Disordered" evidence="8">
    <location>
        <begin position="257"/>
        <end position="287"/>
    </location>
</feature>
<dbReference type="InterPro" id="IPR051059">
    <property type="entry name" value="VerF-like"/>
</dbReference>
<dbReference type="PANTHER" id="PTHR40626">
    <property type="entry name" value="MIP31509P"/>
    <property type="match status" value="1"/>
</dbReference>
<dbReference type="SMART" id="SM00355">
    <property type="entry name" value="ZnF_C2H2"/>
    <property type="match status" value="2"/>
</dbReference>
<feature type="domain" description="C2H2-type" evidence="9">
    <location>
        <begin position="303"/>
        <end position="330"/>
    </location>
</feature>
<keyword evidence="4 7" id="KW-0863">Zinc-finger</keyword>
<feature type="compositionally biased region" description="Low complexity" evidence="8">
    <location>
        <begin position="148"/>
        <end position="158"/>
    </location>
</feature>
<feature type="compositionally biased region" description="Polar residues" evidence="8">
    <location>
        <begin position="159"/>
        <end position="173"/>
    </location>
</feature>
<organism evidence="10 11">
    <name type="scientific">Fusarium oxysporum f. sp. raphani 54005</name>
    <dbReference type="NCBI Taxonomy" id="1089458"/>
    <lineage>
        <taxon>Eukaryota</taxon>
        <taxon>Fungi</taxon>
        <taxon>Dikarya</taxon>
        <taxon>Ascomycota</taxon>
        <taxon>Pezizomycotina</taxon>
        <taxon>Sordariomycetes</taxon>
        <taxon>Hypocreomycetidae</taxon>
        <taxon>Hypocreales</taxon>
        <taxon>Nectriaceae</taxon>
        <taxon>Fusarium</taxon>
        <taxon>Fusarium oxysporum species complex</taxon>
    </lineage>
</organism>
<dbReference type="GO" id="GO:0005634">
    <property type="term" value="C:nucleus"/>
    <property type="evidence" value="ECO:0007669"/>
    <property type="project" value="UniProtKB-SubCell"/>
</dbReference>
<evidence type="ECO:0000256" key="4">
    <source>
        <dbReference type="ARBA" id="ARBA00022771"/>
    </source>
</evidence>
<evidence type="ECO:0000256" key="8">
    <source>
        <dbReference type="SAM" id="MobiDB-lite"/>
    </source>
</evidence>
<dbReference type="GO" id="GO:0000785">
    <property type="term" value="C:chromatin"/>
    <property type="evidence" value="ECO:0007669"/>
    <property type="project" value="TreeGrafter"/>
</dbReference>
<dbReference type="PROSITE" id="PS00028">
    <property type="entry name" value="ZINC_FINGER_C2H2_1"/>
    <property type="match status" value="1"/>
</dbReference>
<evidence type="ECO:0000256" key="1">
    <source>
        <dbReference type="ARBA" id="ARBA00004123"/>
    </source>
</evidence>
<dbReference type="EMBL" id="JH658434">
    <property type="protein sequence ID" value="EXK80875.1"/>
    <property type="molecule type" value="Genomic_DNA"/>
</dbReference>
<name>X0BFF5_FUSOX</name>
<keyword evidence="2" id="KW-0479">Metal-binding</keyword>
<dbReference type="PROSITE" id="PS50157">
    <property type="entry name" value="ZINC_FINGER_C2H2_2"/>
    <property type="match status" value="2"/>
</dbReference>